<dbReference type="PANTHER" id="PTHR12110">
    <property type="entry name" value="HYDROXYPYRUVATE ISOMERASE"/>
    <property type="match status" value="1"/>
</dbReference>
<keyword evidence="2" id="KW-0479">Metal-binding</keyword>
<dbReference type="GO" id="GO:0046872">
    <property type="term" value="F:metal ion binding"/>
    <property type="evidence" value="ECO:0007669"/>
    <property type="project" value="UniProtKB-KW"/>
</dbReference>
<evidence type="ECO:0000256" key="1">
    <source>
        <dbReference type="ARBA" id="ARBA00022714"/>
    </source>
</evidence>
<keyword evidence="3" id="KW-0408">Iron</keyword>
<dbReference type="InterPro" id="IPR036922">
    <property type="entry name" value="Rieske_2Fe-2S_sf"/>
</dbReference>
<organism evidence="7 8">
    <name type="scientific">Burkholderia contaminans</name>
    <dbReference type="NCBI Taxonomy" id="488447"/>
    <lineage>
        <taxon>Bacteria</taxon>
        <taxon>Pseudomonadati</taxon>
        <taxon>Pseudomonadota</taxon>
        <taxon>Betaproteobacteria</taxon>
        <taxon>Burkholderiales</taxon>
        <taxon>Burkholderiaceae</taxon>
        <taxon>Burkholderia</taxon>
        <taxon>Burkholderia cepacia complex</taxon>
    </lineage>
</organism>
<dbReference type="Gene3D" id="3.20.20.150">
    <property type="entry name" value="Divalent-metal-dependent TIM barrel enzymes"/>
    <property type="match status" value="1"/>
</dbReference>
<sequence>MQPATTPRLPTIGFSTNVLNHPTNTALAPADVATAVAFLSERFGAVEIEISEDAQPAVLECGHERYDALVASLRETAQRTGVRLSVHAPWFGEATNLASPSADERARSITLLSRAVDFGADIGARIVTCHPGYHEGQEREIFNRHLHESLVEAVRYAESRGVQISLENMGDERPSYIVHSVEEQIAMCQATGARVTLDVIHLRSRYDSEADFLDALTQIAPYVANVHIADMKGRNHAHVPIGDGDFPLDEVLHRLGAAGYEGGAIVEEFVRNCDFQRFLDKAIDYRARFEGHDRARDVTGPSTTPGGTSLREGDVRTVAIGAAPGGSTIVVIGRAGTTTFVNSCPHTGARLDSMSPLCTENGYVVCSVHGALFDASGHCVKGPCAGRSLTSAHDEVSGESWTDTAASNSAQELPAR</sequence>
<dbReference type="PROSITE" id="PS51296">
    <property type="entry name" value="RIESKE"/>
    <property type="match status" value="1"/>
</dbReference>
<evidence type="ECO:0000256" key="2">
    <source>
        <dbReference type="ARBA" id="ARBA00022723"/>
    </source>
</evidence>
<dbReference type="InterPro" id="IPR050312">
    <property type="entry name" value="IolE/XylAMocC-like"/>
</dbReference>
<dbReference type="Proteomes" id="UP000238655">
    <property type="component" value="Chromosome 1"/>
</dbReference>
<dbReference type="GO" id="GO:0051537">
    <property type="term" value="F:2 iron, 2 sulfur cluster binding"/>
    <property type="evidence" value="ECO:0007669"/>
    <property type="project" value="UniProtKB-KW"/>
</dbReference>
<dbReference type="EMBL" id="PQVP01000002">
    <property type="protein sequence ID" value="POZ81775.1"/>
    <property type="molecule type" value="Genomic_DNA"/>
</dbReference>
<evidence type="ECO:0000256" key="4">
    <source>
        <dbReference type="ARBA" id="ARBA00023014"/>
    </source>
</evidence>
<comment type="caution">
    <text evidence="7">The sequence shown here is derived from an EMBL/GenBank/DDBJ whole genome shotgun (WGS) entry which is preliminary data.</text>
</comment>
<evidence type="ECO:0000313" key="8">
    <source>
        <dbReference type="Proteomes" id="UP000238655"/>
    </source>
</evidence>
<feature type="compositionally biased region" description="Polar residues" evidence="5">
    <location>
        <begin position="399"/>
        <end position="416"/>
    </location>
</feature>
<dbReference type="InterPro" id="IPR013022">
    <property type="entry name" value="Xyl_isomerase-like_TIM-brl"/>
</dbReference>
<feature type="domain" description="Rieske" evidence="6">
    <location>
        <begin position="307"/>
        <end position="402"/>
    </location>
</feature>
<evidence type="ECO:0000256" key="3">
    <source>
        <dbReference type="ARBA" id="ARBA00023004"/>
    </source>
</evidence>
<dbReference type="Gene3D" id="2.102.10.10">
    <property type="entry name" value="Rieske [2Fe-2S] iron-sulphur domain"/>
    <property type="match status" value="1"/>
</dbReference>
<feature type="region of interest" description="Disordered" evidence="5">
    <location>
        <begin position="395"/>
        <end position="416"/>
    </location>
</feature>
<protein>
    <recommendedName>
        <fullName evidence="6">Rieske domain-containing protein</fullName>
    </recommendedName>
</protein>
<keyword evidence="1" id="KW-0001">2Fe-2S</keyword>
<dbReference type="AlphaFoldDB" id="A0A2S5DRQ9"/>
<dbReference type="Pfam" id="PF01261">
    <property type="entry name" value="AP_endonuc_2"/>
    <property type="match status" value="1"/>
</dbReference>
<dbReference type="PANTHER" id="PTHR12110:SF53">
    <property type="entry name" value="BLR5974 PROTEIN"/>
    <property type="match status" value="1"/>
</dbReference>
<evidence type="ECO:0000256" key="5">
    <source>
        <dbReference type="SAM" id="MobiDB-lite"/>
    </source>
</evidence>
<dbReference type="SUPFAM" id="SSF50022">
    <property type="entry name" value="ISP domain"/>
    <property type="match status" value="1"/>
</dbReference>
<dbReference type="Pfam" id="PF00355">
    <property type="entry name" value="Rieske"/>
    <property type="match status" value="1"/>
</dbReference>
<evidence type="ECO:0000313" key="7">
    <source>
        <dbReference type="EMBL" id="POZ81775.1"/>
    </source>
</evidence>
<accession>A0A2S5DRQ9</accession>
<reference evidence="7 8" key="1">
    <citation type="submission" date="2018-01" db="EMBL/GenBank/DDBJ databases">
        <title>Successful Treatment of Persistent Burkholderia cepacia Bacteremia with Ceftazidime-Avibactam.</title>
        <authorList>
            <person name="Tamma P."/>
            <person name="Fan Y."/>
            <person name="Bergman Y."/>
            <person name="Sick-Samuels A."/>
            <person name="Hsu A."/>
            <person name="Timp W."/>
            <person name="Simner P."/>
        </authorList>
    </citation>
    <scope>NUCLEOTIDE SEQUENCE [LARGE SCALE GENOMIC DNA]</scope>
    <source>
        <strain evidence="7 8">170816</strain>
    </source>
</reference>
<dbReference type="SUPFAM" id="SSF51658">
    <property type="entry name" value="Xylose isomerase-like"/>
    <property type="match status" value="1"/>
</dbReference>
<evidence type="ECO:0000259" key="6">
    <source>
        <dbReference type="PROSITE" id="PS51296"/>
    </source>
</evidence>
<dbReference type="InterPro" id="IPR036237">
    <property type="entry name" value="Xyl_isomerase-like_sf"/>
</dbReference>
<dbReference type="InterPro" id="IPR017941">
    <property type="entry name" value="Rieske_2Fe-2S"/>
</dbReference>
<keyword evidence="4" id="KW-0411">Iron-sulfur</keyword>
<name>A0A2S5DRQ9_9BURK</name>
<dbReference type="RefSeq" id="WP_089460877.1">
    <property type="nucleotide sequence ID" value="NZ_CM009575.1"/>
</dbReference>
<proteinExistence type="predicted"/>
<gene>
    <name evidence="7" type="ORF">C3743_15795</name>
</gene>